<reference evidence="2 3" key="1">
    <citation type="journal article" date="2019" name="Int. J. Syst. Evol. Microbiol.">
        <title>The Global Catalogue of Microorganisms (GCM) 10K type strain sequencing project: providing services to taxonomists for standard genome sequencing and annotation.</title>
        <authorList>
            <consortium name="The Broad Institute Genomics Platform"/>
            <consortium name="The Broad Institute Genome Sequencing Center for Infectious Disease"/>
            <person name="Wu L."/>
            <person name="Ma J."/>
        </authorList>
    </citation>
    <scope>NUCLEOTIDE SEQUENCE [LARGE SCALE GENOMIC DNA]</scope>
    <source>
        <strain evidence="2 3">JCM 4524</strain>
    </source>
</reference>
<dbReference type="EMBL" id="BAAASJ010000027">
    <property type="protein sequence ID" value="GAA2632709.1"/>
    <property type="molecule type" value="Genomic_DNA"/>
</dbReference>
<gene>
    <name evidence="2" type="ORF">GCM10010307_26400</name>
</gene>
<proteinExistence type="predicted"/>
<accession>A0ABN3QQP6</accession>
<evidence type="ECO:0000313" key="3">
    <source>
        <dbReference type="Proteomes" id="UP001500151"/>
    </source>
</evidence>
<sequence>MHFRPVTRANISRLVVGTAAAGLLVGLAAPASSAAQDKAPATAAAVLQAADPQATYAQLSADERAEFNARYLPASTTVTEEIKPADATAFKSAAAGIAPNSIGEVQASGCWYGKATGSSRAAAGNTLYTFWVENTWCSNGSRVTSNSYRTADGETSTPGWRYEGVQTKGAGIVGNQGRAWAKHLFVLGVGGWDIQSPNECIRVKGAASGTAYADRVCSIM</sequence>
<name>A0ABN3QQP6_9ACTN</name>
<comment type="caution">
    <text evidence="2">The sequence shown here is derived from an EMBL/GenBank/DDBJ whole genome shotgun (WGS) entry which is preliminary data.</text>
</comment>
<evidence type="ECO:0000313" key="2">
    <source>
        <dbReference type="EMBL" id="GAA2632709.1"/>
    </source>
</evidence>
<evidence type="ECO:0000256" key="1">
    <source>
        <dbReference type="SAM" id="SignalP"/>
    </source>
</evidence>
<evidence type="ECO:0008006" key="4">
    <source>
        <dbReference type="Google" id="ProtNLM"/>
    </source>
</evidence>
<keyword evidence="1" id="KW-0732">Signal</keyword>
<feature type="chain" id="PRO_5046928675" description="Secreted protein" evidence="1">
    <location>
        <begin position="35"/>
        <end position="220"/>
    </location>
</feature>
<feature type="signal peptide" evidence="1">
    <location>
        <begin position="1"/>
        <end position="34"/>
    </location>
</feature>
<dbReference type="Proteomes" id="UP001500151">
    <property type="component" value="Unassembled WGS sequence"/>
</dbReference>
<keyword evidence="3" id="KW-1185">Reference proteome</keyword>
<organism evidence="2 3">
    <name type="scientific">Streptomyces vastus</name>
    <dbReference type="NCBI Taxonomy" id="285451"/>
    <lineage>
        <taxon>Bacteria</taxon>
        <taxon>Bacillati</taxon>
        <taxon>Actinomycetota</taxon>
        <taxon>Actinomycetes</taxon>
        <taxon>Kitasatosporales</taxon>
        <taxon>Streptomycetaceae</taxon>
        <taxon>Streptomyces</taxon>
    </lineage>
</organism>
<protein>
    <recommendedName>
        <fullName evidence="4">Secreted protein</fullName>
    </recommendedName>
</protein>
<dbReference type="RefSeq" id="WP_344389922.1">
    <property type="nucleotide sequence ID" value="NZ_BAAASJ010000027.1"/>
</dbReference>